<dbReference type="Pfam" id="PF00076">
    <property type="entry name" value="RRM_1"/>
    <property type="match status" value="4"/>
</dbReference>
<evidence type="ECO:0000256" key="4">
    <source>
        <dbReference type="ARBA" id="ARBA00022884"/>
    </source>
</evidence>
<evidence type="ECO:0000313" key="9">
    <source>
        <dbReference type="Proteomes" id="UP001292094"/>
    </source>
</evidence>
<dbReference type="SMART" id="SM00360">
    <property type="entry name" value="RRM"/>
    <property type="match status" value="5"/>
</dbReference>
<evidence type="ECO:0000256" key="6">
    <source>
        <dbReference type="SAM" id="MobiDB-lite"/>
    </source>
</evidence>
<dbReference type="AlphaFoldDB" id="A0AAE1P533"/>
<dbReference type="CDD" id="cd12250">
    <property type="entry name" value="RRM2_hnRNPR_like"/>
    <property type="match status" value="1"/>
</dbReference>
<feature type="compositionally biased region" description="Polar residues" evidence="6">
    <location>
        <begin position="677"/>
        <end position="690"/>
    </location>
</feature>
<dbReference type="SUPFAM" id="SSF54928">
    <property type="entry name" value="RNA-binding domain, RBD"/>
    <property type="match status" value="3"/>
</dbReference>
<comment type="caution">
    <text evidence="8">The sequence shown here is derived from an EMBL/GenBank/DDBJ whole genome shotgun (WGS) entry which is preliminary data.</text>
</comment>
<evidence type="ECO:0000256" key="1">
    <source>
        <dbReference type="ARBA" id="ARBA00004496"/>
    </source>
</evidence>
<reference evidence="8" key="1">
    <citation type="submission" date="2023-11" db="EMBL/GenBank/DDBJ databases">
        <title>Genome assemblies of two species of porcelain crab, Petrolisthes cinctipes and Petrolisthes manimaculis (Anomura: Porcellanidae).</title>
        <authorList>
            <person name="Angst P."/>
        </authorList>
    </citation>
    <scope>NUCLEOTIDE SEQUENCE</scope>
    <source>
        <strain evidence="8">PB745_02</strain>
        <tissue evidence="8">Gill</tissue>
    </source>
</reference>
<evidence type="ECO:0000256" key="3">
    <source>
        <dbReference type="ARBA" id="ARBA00022737"/>
    </source>
</evidence>
<protein>
    <recommendedName>
        <fullName evidence="7">RRM domain-containing protein</fullName>
    </recommendedName>
</protein>
<evidence type="ECO:0000313" key="8">
    <source>
        <dbReference type="EMBL" id="KAK4301933.1"/>
    </source>
</evidence>
<accession>A0AAE1P533</accession>
<feature type="region of interest" description="Disordered" evidence="6">
    <location>
        <begin position="668"/>
        <end position="690"/>
    </location>
</feature>
<dbReference type="Proteomes" id="UP001292094">
    <property type="component" value="Unassembled WGS sequence"/>
</dbReference>
<proteinExistence type="predicted"/>
<evidence type="ECO:0000259" key="7">
    <source>
        <dbReference type="PROSITE" id="PS50102"/>
    </source>
</evidence>
<evidence type="ECO:0000256" key="2">
    <source>
        <dbReference type="ARBA" id="ARBA00022490"/>
    </source>
</evidence>
<keyword evidence="4 5" id="KW-0694">RNA-binding</keyword>
<dbReference type="InterPro" id="IPR035979">
    <property type="entry name" value="RBD_domain_sf"/>
</dbReference>
<keyword evidence="9" id="KW-1185">Reference proteome</keyword>
<dbReference type="PANTHER" id="PTHR21245">
    <property type="entry name" value="HETEROGENEOUS NUCLEAR RIBONUCLEOPROTEIN"/>
    <property type="match status" value="1"/>
</dbReference>
<dbReference type="EMBL" id="JAWZYT010002809">
    <property type="protein sequence ID" value="KAK4301933.1"/>
    <property type="molecule type" value="Genomic_DNA"/>
</dbReference>
<dbReference type="CDD" id="cd12249">
    <property type="entry name" value="RRM1_hnRNPR_like"/>
    <property type="match status" value="1"/>
</dbReference>
<gene>
    <name evidence="8" type="ORF">Pmani_025959</name>
</gene>
<keyword evidence="2" id="KW-0963">Cytoplasm</keyword>
<dbReference type="InterPro" id="IPR000504">
    <property type="entry name" value="RRM_dom"/>
</dbReference>
<dbReference type="GO" id="GO:0003723">
    <property type="term" value="F:RNA binding"/>
    <property type="evidence" value="ECO:0007669"/>
    <property type="project" value="UniProtKB-UniRule"/>
</dbReference>
<dbReference type="NCBIfam" id="TIGR01648">
    <property type="entry name" value="hnRNP-R-Q"/>
    <property type="match status" value="1"/>
</dbReference>
<organism evidence="8 9">
    <name type="scientific">Petrolisthes manimaculis</name>
    <dbReference type="NCBI Taxonomy" id="1843537"/>
    <lineage>
        <taxon>Eukaryota</taxon>
        <taxon>Metazoa</taxon>
        <taxon>Ecdysozoa</taxon>
        <taxon>Arthropoda</taxon>
        <taxon>Crustacea</taxon>
        <taxon>Multicrustacea</taxon>
        <taxon>Malacostraca</taxon>
        <taxon>Eumalacostraca</taxon>
        <taxon>Eucarida</taxon>
        <taxon>Decapoda</taxon>
        <taxon>Pleocyemata</taxon>
        <taxon>Anomura</taxon>
        <taxon>Galatheoidea</taxon>
        <taxon>Porcellanidae</taxon>
        <taxon>Petrolisthes</taxon>
    </lineage>
</organism>
<dbReference type="InterPro" id="IPR012677">
    <property type="entry name" value="Nucleotide-bd_a/b_plait_sf"/>
</dbReference>
<dbReference type="Gene3D" id="3.30.70.330">
    <property type="match status" value="5"/>
</dbReference>
<dbReference type="GO" id="GO:0005737">
    <property type="term" value="C:cytoplasm"/>
    <property type="evidence" value="ECO:0007669"/>
    <property type="project" value="UniProtKB-SubCell"/>
</dbReference>
<dbReference type="InterPro" id="IPR006535">
    <property type="entry name" value="HnRNP_R/Q_splicing_fac"/>
</dbReference>
<feature type="domain" description="RRM" evidence="7">
    <location>
        <begin position="129"/>
        <end position="216"/>
    </location>
</feature>
<feature type="domain" description="RRM" evidence="7">
    <location>
        <begin position="49"/>
        <end position="127"/>
    </location>
</feature>
<feature type="domain" description="RRM" evidence="7">
    <location>
        <begin position="385"/>
        <end position="468"/>
    </location>
</feature>
<dbReference type="FunFam" id="3.30.70.330:FF:000026">
    <property type="entry name" value="APOBEC1 complementation factor isoform X1"/>
    <property type="match status" value="1"/>
</dbReference>
<name>A0AAE1P533_9EUCA</name>
<dbReference type="FunFam" id="3.30.70.330:FF:000022">
    <property type="entry name" value="APOBEC1 complementation factor isoform X1"/>
    <property type="match status" value="1"/>
</dbReference>
<feature type="compositionally biased region" description="Low complexity" evidence="6">
    <location>
        <begin position="235"/>
        <end position="253"/>
    </location>
</feature>
<sequence>MDSKSFVSNWNRANEAARKVMEETGCEVVTVGRQRFYTPSRDPTPTWGCEVFLYNLPHDGFEDELLPVVEGQGRLHHLRLPMYYSGRNRSFAFVTYSTQKEAKSAIKMLNGYEIRPGRYIKAIQSKDNRTLYVGGIPKEWTKKRVDMEMLKACVVMGEVPVVRVIVPNTQSPLQNRGYAFIEYDNHLTAANARRKFLNEKLTLSDSEPVEVIVAWALPKWKKSTNNTESTENDKTGTTMTSGPGSSSSTASNGNQDVGDITAMQGMSQTLKDMLERTKYPLVQENGQRRYGPPPGWEGQPPPKGCEVFVGKIPRDLFEDELVPVMEQAGKVYEVRLMLDGAGTNRGYGFVQYCTRQDAQTALRTINNYEIRTKRYLGVTRSVDNNRLFVGGIPKTRTREEVLEEMKRVTEGVVKIILYACVNDRTKNRGYAFVEYVSHKAAAMARRRLFSGRILLWNTTDVKVDWAEPELDVDSDVMAKVRILYIRNLALCTTEDDIRNLCMNIGGVERVKKQKDYAFVHFSTREQAERIKADLNGKIVHGCELEITWAKPVKNREEYQQRKAIARSMISVANGQQTSYIPHITMDGTEPVLVVPPVRRAAGTHGMQHHNTRPMAAPRTTRNETQLLGFPAPLYIHPETQIKSPTELLIPGFPSAVAASLQPEKVATTTDDGRGMLQNPSPVPTSSPRMMQTSHALRGPPLTPQYILAPQFCMAPSSLTPNLTAASPQGMAVSPAACMYPATQLTGYESLHPYALHAAYYQQALMGQASIPTLDRPRYSATGE</sequence>
<comment type="subcellular location">
    <subcellularLocation>
        <location evidence="1">Cytoplasm</location>
    </subcellularLocation>
</comment>
<evidence type="ECO:0000256" key="5">
    <source>
        <dbReference type="PROSITE-ProRule" id="PRU00176"/>
    </source>
</evidence>
<feature type="region of interest" description="Disordered" evidence="6">
    <location>
        <begin position="223"/>
        <end position="256"/>
    </location>
</feature>
<feature type="domain" description="RRM" evidence="7">
    <location>
        <begin position="305"/>
        <end position="383"/>
    </location>
</feature>
<dbReference type="PROSITE" id="PS50102">
    <property type="entry name" value="RRM"/>
    <property type="match status" value="5"/>
</dbReference>
<feature type="domain" description="RRM" evidence="7">
    <location>
        <begin position="481"/>
        <end position="551"/>
    </location>
</feature>
<keyword evidence="3" id="KW-0677">Repeat</keyword>